<organism evidence="1">
    <name type="scientific">mine drainage metagenome</name>
    <dbReference type="NCBI Taxonomy" id="410659"/>
    <lineage>
        <taxon>unclassified sequences</taxon>
        <taxon>metagenomes</taxon>
        <taxon>ecological metagenomes</taxon>
    </lineage>
</organism>
<comment type="caution">
    <text evidence="1">The sequence shown here is derived from an EMBL/GenBank/DDBJ whole genome shotgun (WGS) entry which is preliminary data.</text>
</comment>
<reference evidence="1" key="1">
    <citation type="submission" date="2016-10" db="EMBL/GenBank/DDBJ databases">
        <title>Sequence of Gallionella enrichment culture.</title>
        <authorList>
            <person name="Poehlein A."/>
            <person name="Muehling M."/>
            <person name="Daniel R."/>
        </authorList>
    </citation>
    <scope>NUCLEOTIDE SEQUENCE</scope>
</reference>
<sequence>MTDNAQSARSSDLNALLERACRPLQCDRGELHVRSTPEGLFEVRVARTFAAIGPSRVTVVGTHEQIAQWLNRTAVELGRNK</sequence>
<name>A0A1J5R2Q8_9ZZZZ</name>
<proteinExistence type="predicted"/>
<dbReference type="AlphaFoldDB" id="A0A1J5R2Q8"/>
<evidence type="ECO:0000313" key="1">
    <source>
        <dbReference type="EMBL" id="OIQ86236.1"/>
    </source>
</evidence>
<gene>
    <name evidence="1" type="ORF">GALL_319140</name>
</gene>
<protein>
    <submittedName>
        <fullName evidence="1">Uncharacterized protein</fullName>
    </submittedName>
</protein>
<dbReference type="EMBL" id="MLJW01000492">
    <property type="protein sequence ID" value="OIQ86236.1"/>
    <property type="molecule type" value="Genomic_DNA"/>
</dbReference>
<accession>A0A1J5R2Q8</accession>